<dbReference type="FunFam" id="1.20.120.790:FF:000001">
    <property type="entry name" value="Heat shock protein 90 alpha"/>
    <property type="match status" value="1"/>
</dbReference>
<accession>A0A3L6QAT1</accession>
<reference evidence="7" key="1">
    <citation type="journal article" date="2019" name="Nat. Commun.">
        <title>The genome of broomcorn millet.</title>
        <authorList>
            <person name="Zou C."/>
            <person name="Miki D."/>
            <person name="Li D."/>
            <person name="Tang Q."/>
            <person name="Xiao L."/>
            <person name="Rajput S."/>
            <person name="Deng P."/>
            <person name="Jia W."/>
            <person name="Huang R."/>
            <person name="Zhang M."/>
            <person name="Sun Y."/>
            <person name="Hu J."/>
            <person name="Fu X."/>
            <person name="Schnable P.S."/>
            <person name="Li F."/>
            <person name="Zhang H."/>
            <person name="Feng B."/>
            <person name="Zhu X."/>
            <person name="Liu R."/>
            <person name="Schnable J.C."/>
            <person name="Zhu J.-K."/>
            <person name="Zhang H."/>
        </authorList>
    </citation>
    <scope>NUCLEOTIDE SEQUENCE [LARGE SCALE GENOMIC DNA]</scope>
</reference>
<keyword evidence="3" id="KW-0067">ATP-binding</keyword>
<dbReference type="Proteomes" id="UP000275267">
    <property type="component" value="Unassembled WGS sequence"/>
</dbReference>
<dbReference type="AlphaFoldDB" id="A0A3L6QAT1"/>
<dbReference type="Gene3D" id="3.40.50.11260">
    <property type="match status" value="1"/>
</dbReference>
<evidence type="ECO:0000256" key="3">
    <source>
        <dbReference type="ARBA" id="ARBA00022840"/>
    </source>
</evidence>
<comment type="similarity">
    <text evidence="1">Belongs to the heat shock protein 90 family.</text>
</comment>
<keyword evidence="2" id="KW-0547">Nucleotide-binding</keyword>
<keyword evidence="7" id="KW-1185">Reference proteome</keyword>
<comment type="caution">
    <text evidence="6">The sequence shown here is derived from an EMBL/GenBank/DDBJ whole genome shotgun (WGS) entry which is preliminary data.</text>
</comment>
<evidence type="ECO:0000256" key="1">
    <source>
        <dbReference type="ARBA" id="ARBA00008239"/>
    </source>
</evidence>
<gene>
    <name evidence="6" type="ORF">C2845_PM15G13720</name>
</gene>
<dbReference type="SUPFAM" id="SSF54211">
    <property type="entry name" value="Ribosomal protein S5 domain 2-like"/>
    <property type="match status" value="1"/>
</dbReference>
<dbReference type="InterPro" id="IPR037196">
    <property type="entry name" value="HSP90_C"/>
</dbReference>
<dbReference type="OrthoDB" id="28737at2759"/>
<dbReference type="GO" id="GO:0140662">
    <property type="term" value="F:ATP-dependent protein folding chaperone"/>
    <property type="evidence" value="ECO:0007669"/>
    <property type="project" value="InterPro"/>
</dbReference>
<dbReference type="Gene3D" id="1.20.120.790">
    <property type="entry name" value="Heat shock protein 90, C-terminal domain"/>
    <property type="match status" value="1"/>
</dbReference>
<evidence type="ECO:0000256" key="5">
    <source>
        <dbReference type="SAM" id="MobiDB-lite"/>
    </source>
</evidence>
<dbReference type="PANTHER" id="PTHR11528">
    <property type="entry name" value="HEAT SHOCK PROTEIN 90 FAMILY MEMBER"/>
    <property type="match status" value="1"/>
</dbReference>
<dbReference type="GO" id="GO:0016887">
    <property type="term" value="F:ATP hydrolysis activity"/>
    <property type="evidence" value="ECO:0007669"/>
    <property type="project" value="InterPro"/>
</dbReference>
<dbReference type="Pfam" id="PF00183">
    <property type="entry name" value="HSP90"/>
    <property type="match status" value="1"/>
</dbReference>
<evidence type="ECO:0000313" key="7">
    <source>
        <dbReference type="Proteomes" id="UP000275267"/>
    </source>
</evidence>
<dbReference type="SUPFAM" id="SSF110942">
    <property type="entry name" value="HSP90 C-terminal domain"/>
    <property type="match status" value="1"/>
</dbReference>
<dbReference type="GO" id="GO:0005524">
    <property type="term" value="F:ATP binding"/>
    <property type="evidence" value="ECO:0007669"/>
    <property type="project" value="UniProtKB-KW"/>
</dbReference>
<dbReference type="InterPro" id="IPR001404">
    <property type="entry name" value="Hsp90_fam"/>
</dbReference>
<keyword evidence="6" id="KW-0346">Stress response</keyword>
<sequence>MVKILELEADREPPQELSEGHVPDPKPDDMTENQPLTFQNAAERILFEITYPPSNSLPAHALTLQSSMHLIGGGAGKLLFRDNARKALVIWTLLASGDLHHPTASIVEEEILCHVPETIGIENVHIGSLKLDDNGFRVLVASGSYIGAADIGFGGNIRCGWCTEHQYSYVDWVQIDNLYVGLPQSLSCTGNGARLDSIINSNMWGSDAQCSERRVRFAEYYLYDPESGEDLLTILKDYVTRMKDDQQDIYYSRTEKKAMKNSPFINKLKKKGYEVLYITWVDQYVLFHLEEFEGKKLVDTAMEDEQMWKVLKKKFEGLCNFFKDVLCERVERVVVSDRLGDSTCCVITAKTEKIMRAQQLSSPSLLGYVTKLTMEINPVSPVMKKLRKRAEANRNDKFVKDTVILLFETTLLTSGFTLDDPDSFSRRIHRMLKLGLNIVQDRTPEADGWPEQYGGGRLSHWEVVA</sequence>
<evidence type="ECO:0000256" key="2">
    <source>
        <dbReference type="ARBA" id="ARBA00022741"/>
    </source>
</evidence>
<evidence type="ECO:0000256" key="4">
    <source>
        <dbReference type="ARBA" id="ARBA00023186"/>
    </source>
</evidence>
<organism evidence="6 7">
    <name type="scientific">Panicum miliaceum</name>
    <name type="common">Proso millet</name>
    <name type="synonym">Broomcorn millet</name>
    <dbReference type="NCBI Taxonomy" id="4540"/>
    <lineage>
        <taxon>Eukaryota</taxon>
        <taxon>Viridiplantae</taxon>
        <taxon>Streptophyta</taxon>
        <taxon>Embryophyta</taxon>
        <taxon>Tracheophyta</taxon>
        <taxon>Spermatophyta</taxon>
        <taxon>Magnoliopsida</taxon>
        <taxon>Liliopsida</taxon>
        <taxon>Poales</taxon>
        <taxon>Poaceae</taxon>
        <taxon>PACMAD clade</taxon>
        <taxon>Panicoideae</taxon>
        <taxon>Panicodae</taxon>
        <taxon>Paniceae</taxon>
        <taxon>Panicinae</taxon>
        <taxon>Panicum</taxon>
        <taxon>Panicum sect. Panicum</taxon>
    </lineage>
</organism>
<feature type="region of interest" description="Disordered" evidence="5">
    <location>
        <begin position="1"/>
        <end position="33"/>
    </location>
</feature>
<keyword evidence="4" id="KW-0143">Chaperone</keyword>
<proteinExistence type="inferred from homology"/>
<dbReference type="EMBL" id="PQIB02000013">
    <property type="protein sequence ID" value="RLM75712.1"/>
    <property type="molecule type" value="Genomic_DNA"/>
</dbReference>
<dbReference type="GO" id="GO:0051082">
    <property type="term" value="F:unfolded protein binding"/>
    <property type="evidence" value="ECO:0007669"/>
    <property type="project" value="InterPro"/>
</dbReference>
<dbReference type="InterPro" id="IPR020568">
    <property type="entry name" value="Ribosomal_Su5_D2-typ_SF"/>
</dbReference>
<name>A0A3L6QAT1_PANMI</name>
<dbReference type="STRING" id="4540.A0A3L6QAT1"/>
<evidence type="ECO:0000313" key="6">
    <source>
        <dbReference type="EMBL" id="RLM75712.1"/>
    </source>
</evidence>
<protein>
    <submittedName>
        <fullName evidence="6">Heat shock protein 90-2</fullName>
    </submittedName>
</protein>
<feature type="compositionally biased region" description="Basic and acidic residues" evidence="5">
    <location>
        <begin position="1"/>
        <end position="29"/>
    </location>
</feature>